<dbReference type="EMBL" id="AZSP01000125">
    <property type="protein sequence ID" value="PVE11925.1"/>
    <property type="molecule type" value="Genomic_DNA"/>
</dbReference>
<dbReference type="Pfam" id="PF13298">
    <property type="entry name" value="LigD_N"/>
    <property type="match status" value="1"/>
</dbReference>
<proteinExistence type="predicted"/>
<evidence type="ECO:0000256" key="1">
    <source>
        <dbReference type="SAM" id="MobiDB-lite"/>
    </source>
</evidence>
<evidence type="ECO:0000313" key="3">
    <source>
        <dbReference type="EMBL" id="PVE11925.1"/>
    </source>
</evidence>
<organism evidence="3 4">
    <name type="scientific">Streptomyces scopuliridis RB72</name>
    <dbReference type="NCBI Taxonomy" id="1440053"/>
    <lineage>
        <taxon>Bacteria</taxon>
        <taxon>Bacillati</taxon>
        <taxon>Actinomycetota</taxon>
        <taxon>Actinomycetes</taxon>
        <taxon>Kitasatosporales</taxon>
        <taxon>Streptomycetaceae</taxon>
        <taxon>Streptomyces</taxon>
    </lineage>
</organism>
<protein>
    <recommendedName>
        <fullName evidence="2">DNA ligase D 3'-phosphoesterase domain-containing protein</fullName>
    </recommendedName>
</protein>
<sequence length="74" mass="8497">MDDMDDVDDADRLARYRDKRHFDRTDEPSGEGDRPGDEPSFVVQIHDASTTHFDFRLEVDGVLKSWSEPTGGER</sequence>
<gene>
    <name evidence="3" type="ORF">Y717_07740</name>
</gene>
<keyword evidence="4" id="KW-1185">Reference proteome</keyword>
<reference evidence="3 4" key="1">
    <citation type="submission" date="2013-12" db="EMBL/GenBank/DDBJ databases">
        <title>Annotated genome of Streptomyces scopuliridis.</title>
        <authorList>
            <person name="Olson J.B."/>
        </authorList>
    </citation>
    <scope>NUCLEOTIDE SEQUENCE [LARGE SCALE GENOMIC DNA]</scope>
    <source>
        <strain evidence="3 4">RB72</strain>
    </source>
</reference>
<feature type="region of interest" description="Disordered" evidence="1">
    <location>
        <begin position="1"/>
        <end position="40"/>
    </location>
</feature>
<dbReference type="AlphaFoldDB" id="A0A2T7T9Y5"/>
<comment type="caution">
    <text evidence="3">The sequence shown here is derived from an EMBL/GenBank/DDBJ whole genome shotgun (WGS) entry which is preliminary data.</text>
</comment>
<feature type="domain" description="DNA ligase D 3'-phosphoesterase" evidence="2">
    <location>
        <begin position="44"/>
        <end position="71"/>
    </location>
</feature>
<name>A0A2T7T9Y5_9ACTN</name>
<dbReference type="InterPro" id="IPR014144">
    <property type="entry name" value="LigD_PE_domain"/>
</dbReference>
<accession>A0A2T7T9Y5</accession>
<evidence type="ECO:0000259" key="2">
    <source>
        <dbReference type="Pfam" id="PF13298"/>
    </source>
</evidence>
<dbReference type="Proteomes" id="UP000245992">
    <property type="component" value="Unassembled WGS sequence"/>
</dbReference>
<dbReference type="STRING" id="1440053.GCA_000718095_01197"/>
<evidence type="ECO:0000313" key="4">
    <source>
        <dbReference type="Proteomes" id="UP000245992"/>
    </source>
</evidence>
<feature type="compositionally biased region" description="Basic and acidic residues" evidence="1">
    <location>
        <begin position="10"/>
        <end position="37"/>
    </location>
</feature>